<sequence length="1245" mass="140160">MVTVQKLSSTISNLEQAIKAFGSLVCEGITMTAVLDCLNSLRSTLYEYRRKFSLGNNSNHRGGSQKSPGPDFLRSMEDDFSRLEKSLLDQIQAFFQWKQLWEPDLDLSFHSTKGVIQPRPRGICEDAWTIRQITAFNEQPEFATWGNQPFIVGVVSIRRLSPEFVSLDLKPAFTASYIRVYLTLTYAGRPLDAVCGRDVAGAKGVPLLENTVFSPSVSTIPVSGNAVLTCRGHDEFNSNNSPSMLRINQWFRFSVRAGVLLGWANIPIFDVDKKLRQGKMLVGLWKPDANLSQHPELRSAFSQPNRSSTGIVVEVAFPEYLFDFTFPTIEEAALAPRTFDELSQATRSTVESATQNILLRRDDSEPLDRGTDCKCEFISYVPPLRSQLVTDLWQHRHHLCSKPPALTALLIACLASWPNRLEGSPGSSGGANYYLWSVLLPNIYALIAHGAPPSAHLALRLLGPDVPAHCVRQWAVSCFARLPPDDLIPFLPRLLEAINFDIFFDWSGLASLLVKSACTSMTFCSALLWELQSQLGLVSIYFLPRLKLLHKAILCLRGDALISTWRIQKKMLDVLMGTAREVREASFSGGLKTISLIPTLAEVNLLLQSLTPFDVTEVKKPLDEFNPRAESRLFRMPFDFGAATRGIDLRVGDDLRMDALICHLMEVADSIWLSAGLDFRMVHFRVLPISPDSGVVELVPNCLSLRKIQDIVGGRKGAFNEKGILNWLDEFASDYSSNQQKETFVLTLVASSVLTYVLGIGDRHNDNIMVCKSGQLFNIDFAKIFGNFQTIIGLNRDRAPFVLTPDMLRVVKEALSTWPAPVKLKKYKGLDDLQQFVGLCCEAYNLLRKNAHALLNILEMARYGGMPGLTGENVKYVADALRLQDSDDEARLHFTSLIRESKKNMTTQINFFMHSWAQRRLSPNRIDEGSTSNSGPGLVYMRTRVRNVGPQSECLLKTSDADSTCLQAEDVSPGYVYTVDTRSWRINRFVVEDAVRCVEKTYSSICFTILAHLDSRPQTYRIERTLEELEVLSARLKSSFPFHSRSTYGETFLENVRELNRDLESAKKQLEEWLGWLLVPDITTNLRLTGPLKDRTSTELSSEFSKLVNDMKNRLLDWHPYLELCLFVDKTGRRLEVRALNGRNWSNARSRFSSAAYLKLRVSSDDHELTSQRKDLKNDNENIELNEKFSFLLASPDLTSRELDVCVWGCEPDHSSEAIVGQVKIPLDQLTPGVPLTSWYDLSHP</sequence>
<dbReference type="SMART" id="SM00145">
    <property type="entry name" value="PI3Ka"/>
    <property type="match status" value="1"/>
</dbReference>
<dbReference type="InterPro" id="IPR035892">
    <property type="entry name" value="C2_domain_sf"/>
</dbReference>
<dbReference type="PROSITE" id="PS50004">
    <property type="entry name" value="C2"/>
    <property type="match status" value="1"/>
</dbReference>
<dbReference type="Pfam" id="PF00168">
    <property type="entry name" value="C2"/>
    <property type="match status" value="1"/>
</dbReference>
<dbReference type="PROSITE" id="PS51547">
    <property type="entry name" value="C2_PI3K"/>
    <property type="match status" value="1"/>
</dbReference>
<dbReference type="InterPro" id="IPR000008">
    <property type="entry name" value="C2_dom"/>
</dbReference>
<evidence type="ECO:0000256" key="3">
    <source>
        <dbReference type="PROSITE-ProRule" id="PRU00880"/>
    </source>
</evidence>
<dbReference type="Gene3D" id="1.25.40.70">
    <property type="entry name" value="Phosphatidylinositol 3-kinase, accessory domain (PIK)"/>
    <property type="match status" value="1"/>
</dbReference>
<dbReference type="OrthoDB" id="67688at2759"/>
<dbReference type="InterPro" id="IPR016024">
    <property type="entry name" value="ARM-type_fold"/>
</dbReference>
<dbReference type="PANTHER" id="PTHR10048:SF14">
    <property type="entry name" value="LD28067P"/>
    <property type="match status" value="1"/>
</dbReference>
<keyword evidence="1" id="KW-0808">Transferase</keyword>
<dbReference type="PANTHER" id="PTHR10048">
    <property type="entry name" value="PHOSPHATIDYLINOSITOL KINASE"/>
    <property type="match status" value="1"/>
</dbReference>
<dbReference type="Proteomes" id="UP000275846">
    <property type="component" value="Unassembled WGS sequence"/>
</dbReference>
<comment type="similarity">
    <text evidence="3">Belongs to the PI3/PI4-kinase family.</text>
</comment>
<evidence type="ECO:0000259" key="5">
    <source>
        <dbReference type="PROSITE" id="PS50290"/>
    </source>
</evidence>
<evidence type="ECO:0000259" key="7">
    <source>
        <dbReference type="PROSITE" id="PS51547"/>
    </source>
</evidence>
<dbReference type="Pfam" id="PF00454">
    <property type="entry name" value="PI3_PI4_kinase"/>
    <property type="match status" value="1"/>
</dbReference>
<dbReference type="SMART" id="SM00146">
    <property type="entry name" value="PI3Kc"/>
    <property type="match status" value="1"/>
</dbReference>
<keyword evidence="2" id="KW-0418">Kinase</keyword>
<name>A0A183SH08_SCHSO</name>
<feature type="domain" description="C2" evidence="4">
    <location>
        <begin position="1118"/>
        <end position="1240"/>
    </location>
</feature>
<dbReference type="Gene3D" id="1.10.1070.11">
    <property type="entry name" value="Phosphatidylinositol 3-/4-kinase, catalytic domain"/>
    <property type="match status" value="1"/>
</dbReference>
<dbReference type="SUPFAM" id="SSF49562">
    <property type="entry name" value="C2 domain (Calcium/lipid-binding domain, CaLB)"/>
    <property type="match status" value="2"/>
</dbReference>
<accession>A0A183SH08</accession>
<dbReference type="GO" id="GO:0043491">
    <property type="term" value="P:phosphatidylinositol 3-kinase/protein kinase B signal transduction"/>
    <property type="evidence" value="ECO:0007669"/>
    <property type="project" value="TreeGrafter"/>
</dbReference>
<dbReference type="InterPro" id="IPR042236">
    <property type="entry name" value="PI3K_accessory_sf"/>
</dbReference>
<dbReference type="InterPro" id="IPR036940">
    <property type="entry name" value="PI3/4_kinase_cat_sf"/>
</dbReference>
<evidence type="ECO:0000256" key="2">
    <source>
        <dbReference type="ARBA" id="ARBA00022777"/>
    </source>
</evidence>
<dbReference type="GO" id="GO:0035005">
    <property type="term" value="F:1-phosphatidylinositol-4-phosphate 3-kinase activity"/>
    <property type="evidence" value="ECO:0007669"/>
    <property type="project" value="TreeGrafter"/>
</dbReference>
<dbReference type="InterPro" id="IPR002420">
    <property type="entry name" value="PI3K-type_C2_dom"/>
</dbReference>
<dbReference type="SUPFAM" id="SSF48371">
    <property type="entry name" value="ARM repeat"/>
    <property type="match status" value="1"/>
</dbReference>
<dbReference type="InterPro" id="IPR018936">
    <property type="entry name" value="PI3/4_kinase_CS"/>
</dbReference>
<dbReference type="STRING" id="70667.A0A183SH08"/>
<gene>
    <name evidence="8" type="ORF">SSLN_LOCUS3506</name>
</gene>
<dbReference type="Pfam" id="PF00613">
    <property type="entry name" value="PI3Ka"/>
    <property type="match status" value="1"/>
</dbReference>
<dbReference type="PROSITE" id="PS50290">
    <property type="entry name" value="PI3_4_KINASE_3"/>
    <property type="match status" value="1"/>
</dbReference>
<evidence type="ECO:0000259" key="4">
    <source>
        <dbReference type="PROSITE" id="PS50004"/>
    </source>
</evidence>
<evidence type="ECO:0000313" key="10">
    <source>
        <dbReference type="WBParaSite" id="SSLN_0000360901-mRNA-1"/>
    </source>
</evidence>
<reference evidence="8 9" key="2">
    <citation type="submission" date="2018-11" db="EMBL/GenBank/DDBJ databases">
        <authorList>
            <consortium name="Pathogen Informatics"/>
        </authorList>
    </citation>
    <scope>NUCLEOTIDE SEQUENCE [LARGE SCALE GENOMIC DNA]</scope>
    <source>
        <strain evidence="8 9">NST_G2</strain>
    </source>
</reference>
<dbReference type="PROSITE" id="PS51545">
    <property type="entry name" value="PIK_HELICAL"/>
    <property type="match status" value="1"/>
</dbReference>
<dbReference type="GO" id="GO:0005737">
    <property type="term" value="C:cytoplasm"/>
    <property type="evidence" value="ECO:0007669"/>
    <property type="project" value="TreeGrafter"/>
</dbReference>
<organism evidence="10">
    <name type="scientific">Schistocephalus solidus</name>
    <name type="common">Tapeworm</name>
    <dbReference type="NCBI Taxonomy" id="70667"/>
    <lineage>
        <taxon>Eukaryota</taxon>
        <taxon>Metazoa</taxon>
        <taxon>Spiralia</taxon>
        <taxon>Lophotrochozoa</taxon>
        <taxon>Platyhelminthes</taxon>
        <taxon>Cestoda</taxon>
        <taxon>Eucestoda</taxon>
        <taxon>Diphyllobothriidea</taxon>
        <taxon>Diphyllobothriidae</taxon>
        <taxon>Schistocephalus</taxon>
    </lineage>
</organism>
<dbReference type="WBParaSite" id="SSLN_0000360901-mRNA-1">
    <property type="protein sequence ID" value="SSLN_0000360901-mRNA-1"/>
    <property type="gene ID" value="SSLN_0000360901"/>
</dbReference>
<protein>
    <submittedName>
        <fullName evidence="10">SHR-BD domain-containing protein</fullName>
    </submittedName>
</protein>
<evidence type="ECO:0000313" key="8">
    <source>
        <dbReference type="EMBL" id="VDL89891.1"/>
    </source>
</evidence>
<evidence type="ECO:0000256" key="1">
    <source>
        <dbReference type="ARBA" id="ARBA00022679"/>
    </source>
</evidence>
<dbReference type="GO" id="GO:0048015">
    <property type="term" value="P:phosphatidylinositol-mediated signaling"/>
    <property type="evidence" value="ECO:0007669"/>
    <property type="project" value="TreeGrafter"/>
</dbReference>
<dbReference type="InterPro" id="IPR011009">
    <property type="entry name" value="Kinase-like_dom_sf"/>
</dbReference>
<evidence type="ECO:0000259" key="6">
    <source>
        <dbReference type="PROSITE" id="PS51545"/>
    </source>
</evidence>
<dbReference type="GO" id="GO:0016477">
    <property type="term" value="P:cell migration"/>
    <property type="evidence" value="ECO:0007669"/>
    <property type="project" value="TreeGrafter"/>
</dbReference>
<dbReference type="SMART" id="SM00239">
    <property type="entry name" value="C2"/>
    <property type="match status" value="1"/>
</dbReference>
<dbReference type="InterPro" id="IPR000403">
    <property type="entry name" value="PI3/4_kinase_cat_dom"/>
</dbReference>
<dbReference type="EMBL" id="UYSU01032557">
    <property type="protein sequence ID" value="VDL89891.1"/>
    <property type="molecule type" value="Genomic_DNA"/>
</dbReference>
<dbReference type="GO" id="GO:0016303">
    <property type="term" value="F:1-phosphatidylinositol-3-kinase activity"/>
    <property type="evidence" value="ECO:0007669"/>
    <property type="project" value="TreeGrafter"/>
</dbReference>
<evidence type="ECO:0000313" key="9">
    <source>
        <dbReference type="Proteomes" id="UP000275846"/>
    </source>
</evidence>
<dbReference type="Gene3D" id="2.60.40.150">
    <property type="entry name" value="C2 domain"/>
    <property type="match status" value="2"/>
</dbReference>
<keyword evidence="9" id="KW-1185">Reference proteome</keyword>
<proteinExistence type="inferred from homology"/>
<feature type="domain" description="PIK helical" evidence="6">
    <location>
        <begin position="360"/>
        <end position="556"/>
    </location>
</feature>
<dbReference type="AlphaFoldDB" id="A0A183SH08"/>
<dbReference type="GO" id="GO:0005942">
    <property type="term" value="C:phosphatidylinositol 3-kinase complex"/>
    <property type="evidence" value="ECO:0007669"/>
    <property type="project" value="TreeGrafter"/>
</dbReference>
<dbReference type="InterPro" id="IPR001263">
    <property type="entry name" value="PI3K_accessory_dom"/>
</dbReference>
<feature type="domain" description="PI3K/PI4K catalytic" evidence="5">
    <location>
        <begin position="618"/>
        <end position="906"/>
    </location>
</feature>
<dbReference type="Gene3D" id="3.30.1010.10">
    <property type="entry name" value="Phosphatidylinositol 3-kinase Catalytic Subunit, Chain A, domain 4"/>
    <property type="match status" value="1"/>
</dbReference>
<dbReference type="GO" id="GO:0005886">
    <property type="term" value="C:plasma membrane"/>
    <property type="evidence" value="ECO:0007669"/>
    <property type="project" value="TreeGrafter"/>
</dbReference>
<feature type="domain" description="C2 PI3K-type" evidence="7">
    <location>
        <begin position="156"/>
        <end position="327"/>
    </location>
</feature>
<dbReference type="PROSITE" id="PS00916">
    <property type="entry name" value="PI3_4_KINASE_2"/>
    <property type="match status" value="1"/>
</dbReference>
<dbReference type="SUPFAM" id="SSF56112">
    <property type="entry name" value="Protein kinase-like (PK-like)"/>
    <property type="match status" value="1"/>
</dbReference>
<dbReference type="InterPro" id="IPR015433">
    <property type="entry name" value="PI3/4_kinase"/>
</dbReference>
<reference evidence="10" key="1">
    <citation type="submission" date="2016-06" db="UniProtKB">
        <authorList>
            <consortium name="WormBaseParasite"/>
        </authorList>
    </citation>
    <scope>IDENTIFICATION</scope>
</reference>